<dbReference type="AlphaFoldDB" id="A0A7R9G3Y4"/>
<dbReference type="GO" id="GO:0004645">
    <property type="term" value="F:1,4-alpha-oligoglucan phosphorylase activity"/>
    <property type="evidence" value="ECO:0007669"/>
    <property type="project" value="InterPro"/>
</dbReference>
<dbReference type="PANTHER" id="PTHR10515:SF0">
    <property type="entry name" value="THYMIDINE PHOSPHORYLASE"/>
    <property type="match status" value="1"/>
</dbReference>
<accession>A0A7R9G3Y4</accession>
<dbReference type="GO" id="GO:0006213">
    <property type="term" value="P:pyrimidine nucleoside metabolic process"/>
    <property type="evidence" value="ECO:0007669"/>
    <property type="project" value="InterPro"/>
</dbReference>
<keyword evidence="2" id="KW-0808">Transferase</keyword>
<dbReference type="InterPro" id="IPR036566">
    <property type="entry name" value="PYNP-like_C_sf"/>
</dbReference>
<dbReference type="InterPro" id="IPR000053">
    <property type="entry name" value="Thymidine/pyrmidine_PPase"/>
</dbReference>
<dbReference type="SUPFAM" id="SSF52418">
    <property type="entry name" value="Nucleoside phosphorylase/phosphoribosyltransferase catalytic domain"/>
    <property type="match status" value="1"/>
</dbReference>
<dbReference type="InterPro" id="IPR013102">
    <property type="entry name" value="PYNP_C"/>
</dbReference>
<dbReference type="Gene3D" id="3.40.1030.10">
    <property type="entry name" value="Nucleoside phosphorylase/phosphoribosyltransferase catalytic domain"/>
    <property type="match status" value="1"/>
</dbReference>
<dbReference type="SMART" id="SM00941">
    <property type="entry name" value="PYNP_C"/>
    <property type="match status" value="1"/>
</dbReference>
<dbReference type="EMBL" id="OC006475">
    <property type="protein sequence ID" value="CAD7266144.1"/>
    <property type="molecule type" value="Genomic_DNA"/>
</dbReference>
<gene>
    <name evidence="4" type="ORF">TSIB3V08_LOCUS10170</name>
</gene>
<sequence length="248" mass="27179">MGMDVPIGRTVGNALEVEESVMCLRGEGPEDLKELVDTLGAIVLQNTGRTTTLEDGKKLVRGVLESGTALNVMLECQETNERVPLMQCFQVMLECQETNERVPLMQCFQVMLECQETNERVPLMQCFQVMLECQGVSKETAQELCHGDIWKVLPHVPGNQVTQLLSPRKGIITDIDAMSVAMSCWKLGAGRSRADQDIDHRVGIRLLKTVGEEGQLGACQTDVPHGSVRKATGTSSLLISLIHLFSAA</sequence>
<name>A0A7R9G3Y4_TIMSH</name>
<reference evidence="4" key="1">
    <citation type="submission" date="2020-11" db="EMBL/GenBank/DDBJ databases">
        <authorList>
            <person name="Tran Van P."/>
        </authorList>
    </citation>
    <scope>NUCLEOTIDE SEQUENCE</scope>
</reference>
<evidence type="ECO:0000313" key="4">
    <source>
        <dbReference type="EMBL" id="CAD7266144.1"/>
    </source>
</evidence>
<evidence type="ECO:0000256" key="2">
    <source>
        <dbReference type="ARBA" id="ARBA00022679"/>
    </source>
</evidence>
<dbReference type="InterPro" id="IPR035902">
    <property type="entry name" value="Nuc_phospho_transferase"/>
</dbReference>
<dbReference type="Gene3D" id="3.90.1170.30">
    <property type="entry name" value="Pyrimidine nucleoside phosphorylase-like, C-terminal domain"/>
    <property type="match status" value="1"/>
</dbReference>
<dbReference type="Pfam" id="PF07831">
    <property type="entry name" value="PYNP_C"/>
    <property type="match status" value="1"/>
</dbReference>
<dbReference type="GO" id="GO:0005829">
    <property type="term" value="C:cytosol"/>
    <property type="evidence" value="ECO:0007669"/>
    <property type="project" value="TreeGrafter"/>
</dbReference>
<proteinExistence type="predicted"/>
<dbReference type="SUPFAM" id="SSF54680">
    <property type="entry name" value="Pyrimidine nucleoside phosphorylase C-terminal domain"/>
    <property type="match status" value="1"/>
</dbReference>
<feature type="domain" description="Pyrimidine nucleoside phosphorylase C-terminal" evidence="3">
    <location>
        <begin position="171"/>
        <end position="238"/>
    </location>
</feature>
<protein>
    <recommendedName>
        <fullName evidence="3">Pyrimidine nucleoside phosphorylase C-terminal domain-containing protein</fullName>
    </recommendedName>
</protein>
<dbReference type="PANTHER" id="PTHR10515">
    <property type="entry name" value="THYMIDINE PHOSPHORYLASE"/>
    <property type="match status" value="1"/>
</dbReference>
<evidence type="ECO:0000256" key="1">
    <source>
        <dbReference type="ARBA" id="ARBA00022676"/>
    </source>
</evidence>
<dbReference type="GO" id="GO:0016763">
    <property type="term" value="F:pentosyltransferase activity"/>
    <property type="evidence" value="ECO:0007669"/>
    <property type="project" value="InterPro"/>
</dbReference>
<evidence type="ECO:0000259" key="3">
    <source>
        <dbReference type="SMART" id="SM00941"/>
    </source>
</evidence>
<organism evidence="4">
    <name type="scientific">Timema shepardi</name>
    <name type="common">Walking stick</name>
    <dbReference type="NCBI Taxonomy" id="629360"/>
    <lineage>
        <taxon>Eukaryota</taxon>
        <taxon>Metazoa</taxon>
        <taxon>Ecdysozoa</taxon>
        <taxon>Arthropoda</taxon>
        <taxon>Hexapoda</taxon>
        <taxon>Insecta</taxon>
        <taxon>Pterygota</taxon>
        <taxon>Neoptera</taxon>
        <taxon>Polyneoptera</taxon>
        <taxon>Phasmatodea</taxon>
        <taxon>Timematodea</taxon>
        <taxon>Timematoidea</taxon>
        <taxon>Timematidae</taxon>
        <taxon>Timema</taxon>
    </lineage>
</organism>
<dbReference type="GO" id="GO:0006206">
    <property type="term" value="P:pyrimidine nucleobase metabolic process"/>
    <property type="evidence" value="ECO:0007669"/>
    <property type="project" value="InterPro"/>
</dbReference>
<keyword evidence="1" id="KW-0328">Glycosyltransferase</keyword>